<dbReference type="AlphaFoldDB" id="A0A1I7THX3"/>
<proteinExistence type="predicted"/>
<reference evidence="3" key="1">
    <citation type="submission" date="2016-11" db="UniProtKB">
        <authorList>
            <consortium name="WormBaseParasite"/>
        </authorList>
    </citation>
    <scope>IDENTIFICATION</scope>
</reference>
<evidence type="ECO:0000313" key="3">
    <source>
        <dbReference type="WBParaSite" id="Csp11.Scaffold618.g6097.t1"/>
    </source>
</evidence>
<sequence>MVGPGSWESDGRAPFFDQEVRKTKVRSKLNWVSDRNKHSDLETGAILTMMDSSTSDPPGTYLFPAPVDS</sequence>
<protein>
    <submittedName>
        <fullName evidence="3">Uncharacterized protein</fullName>
    </submittedName>
</protein>
<keyword evidence="2" id="KW-1185">Reference proteome</keyword>
<evidence type="ECO:0000313" key="2">
    <source>
        <dbReference type="Proteomes" id="UP000095282"/>
    </source>
</evidence>
<accession>A0A1I7THX3</accession>
<feature type="region of interest" description="Disordered" evidence="1">
    <location>
        <begin position="49"/>
        <end position="69"/>
    </location>
</feature>
<dbReference type="WBParaSite" id="Csp11.Scaffold618.g6097.t1">
    <property type="protein sequence ID" value="Csp11.Scaffold618.g6097.t1"/>
    <property type="gene ID" value="Csp11.Scaffold618.g6097"/>
</dbReference>
<evidence type="ECO:0000256" key="1">
    <source>
        <dbReference type="SAM" id="MobiDB-lite"/>
    </source>
</evidence>
<organism evidence="2 3">
    <name type="scientific">Caenorhabditis tropicalis</name>
    <dbReference type="NCBI Taxonomy" id="1561998"/>
    <lineage>
        <taxon>Eukaryota</taxon>
        <taxon>Metazoa</taxon>
        <taxon>Ecdysozoa</taxon>
        <taxon>Nematoda</taxon>
        <taxon>Chromadorea</taxon>
        <taxon>Rhabditida</taxon>
        <taxon>Rhabditina</taxon>
        <taxon>Rhabditomorpha</taxon>
        <taxon>Rhabditoidea</taxon>
        <taxon>Rhabditidae</taxon>
        <taxon>Peloderinae</taxon>
        <taxon>Caenorhabditis</taxon>
    </lineage>
</organism>
<name>A0A1I7THX3_9PELO</name>
<dbReference type="Proteomes" id="UP000095282">
    <property type="component" value="Unplaced"/>
</dbReference>